<dbReference type="Gene3D" id="3.40.50.620">
    <property type="entry name" value="HUPs"/>
    <property type="match status" value="1"/>
</dbReference>
<dbReference type="SUPFAM" id="SSF52402">
    <property type="entry name" value="Adenine nucleotide alpha hydrolases-like"/>
    <property type="match status" value="1"/>
</dbReference>
<protein>
    <recommendedName>
        <fullName evidence="3">Universal stress protein</fullName>
    </recommendedName>
</protein>
<dbReference type="EMBL" id="WMBA01000118">
    <property type="protein sequence ID" value="MTD59603.1"/>
    <property type="molecule type" value="Genomic_DNA"/>
</dbReference>
<reference evidence="1 2" key="1">
    <citation type="submission" date="2019-11" db="EMBL/GenBank/DDBJ databases">
        <title>Draft genome of Amycolatopsis RM579.</title>
        <authorList>
            <person name="Duangmal K."/>
            <person name="Mingma R."/>
        </authorList>
    </citation>
    <scope>NUCLEOTIDE SEQUENCE [LARGE SCALE GENOMIC DNA]</scope>
    <source>
        <strain evidence="1 2">RM579</strain>
    </source>
</reference>
<evidence type="ECO:0000313" key="1">
    <source>
        <dbReference type="EMBL" id="MTD59603.1"/>
    </source>
</evidence>
<proteinExistence type="predicted"/>
<evidence type="ECO:0008006" key="3">
    <source>
        <dbReference type="Google" id="ProtNLM"/>
    </source>
</evidence>
<organism evidence="1 2">
    <name type="scientific">Amycolatopsis pithecellobii</name>
    <dbReference type="NCBI Taxonomy" id="664692"/>
    <lineage>
        <taxon>Bacteria</taxon>
        <taxon>Bacillati</taxon>
        <taxon>Actinomycetota</taxon>
        <taxon>Actinomycetes</taxon>
        <taxon>Pseudonocardiales</taxon>
        <taxon>Pseudonocardiaceae</taxon>
        <taxon>Amycolatopsis</taxon>
    </lineage>
</organism>
<comment type="caution">
    <text evidence="1">The sequence shown here is derived from an EMBL/GenBank/DDBJ whole genome shotgun (WGS) entry which is preliminary data.</text>
</comment>
<name>A0A6N7ZCV7_9PSEU</name>
<keyword evidence="2" id="KW-1185">Reference proteome</keyword>
<sequence>VAGMLLGSTSQKVVSAALCPVVVARSHKKA</sequence>
<gene>
    <name evidence="1" type="ORF">GKO32_37295</name>
</gene>
<evidence type="ECO:0000313" key="2">
    <source>
        <dbReference type="Proteomes" id="UP000440096"/>
    </source>
</evidence>
<dbReference type="AlphaFoldDB" id="A0A6N7ZCV7"/>
<dbReference type="InterPro" id="IPR014729">
    <property type="entry name" value="Rossmann-like_a/b/a_fold"/>
</dbReference>
<dbReference type="Proteomes" id="UP000440096">
    <property type="component" value="Unassembled WGS sequence"/>
</dbReference>
<feature type="non-terminal residue" evidence="1">
    <location>
        <position position="1"/>
    </location>
</feature>
<accession>A0A6N7ZCV7</accession>